<name>A0A348HEK2_9GAMM</name>
<feature type="transmembrane region" description="Helical" evidence="5">
    <location>
        <begin position="33"/>
        <end position="52"/>
    </location>
</feature>
<dbReference type="InterPro" id="IPR050367">
    <property type="entry name" value="APC_superfamily"/>
</dbReference>
<comment type="subcellular location">
    <subcellularLocation>
        <location evidence="1">Membrane</location>
        <topology evidence="1">Multi-pass membrane protein</topology>
    </subcellularLocation>
</comment>
<feature type="transmembrane region" description="Helical" evidence="5">
    <location>
        <begin position="138"/>
        <end position="156"/>
    </location>
</feature>
<proteinExistence type="predicted"/>
<dbReference type="PANTHER" id="PTHR42770">
    <property type="entry name" value="AMINO ACID TRANSPORTER-RELATED"/>
    <property type="match status" value="1"/>
</dbReference>
<feature type="transmembrane region" description="Helical" evidence="5">
    <location>
        <begin position="64"/>
        <end position="83"/>
    </location>
</feature>
<evidence type="ECO:0000256" key="4">
    <source>
        <dbReference type="ARBA" id="ARBA00023136"/>
    </source>
</evidence>
<dbReference type="STRING" id="1123510.GCA_000620025_00289"/>
<feature type="transmembrane region" description="Helical" evidence="5">
    <location>
        <begin position="168"/>
        <end position="188"/>
    </location>
</feature>
<dbReference type="PIRSF" id="PIRSF006060">
    <property type="entry name" value="AA_transporter"/>
    <property type="match status" value="1"/>
</dbReference>
<evidence type="ECO:0000256" key="3">
    <source>
        <dbReference type="ARBA" id="ARBA00022989"/>
    </source>
</evidence>
<dbReference type="AlphaFoldDB" id="A0A348HEK2"/>
<evidence type="ECO:0000256" key="2">
    <source>
        <dbReference type="ARBA" id="ARBA00022692"/>
    </source>
</evidence>
<dbReference type="GO" id="GO:0016020">
    <property type="term" value="C:membrane"/>
    <property type="evidence" value="ECO:0007669"/>
    <property type="project" value="UniProtKB-SubCell"/>
</dbReference>
<gene>
    <name evidence="7" type="ORF">ZBT109_1294</name>
</gene>
<sequence length="468" mass="51458">MLFTHHRSTPAVVTPTDDMSVSKLRRSLSLRQVVVIGLAYLTPMTVFDSFAIVSQKSGGHVPSAYVLALGIMLLTALSYGKLARHFPQAGSAYTYVQKIIGNRTGFMVGWLSLMDYILLPMVNALLAQIYLSALFPSVPGWMWVAGFVALITAINLRSVNWVAHINTVLVWIQVIMMAVFVGLVWHGIATHEYQQHVLSLQPFLSENAHLMPMLAGATVLCFSFLGFDAVSTLSEEVHEPVRVIPKAIFLVALYGGLIFIGVSYFIQLYFPASGQLDPDNALPEIAVFVGGKLFQTLMLGCALIGVLASGIACQTSVSRLLFVMGRDRVFPARFFAYLHPVWGTPVLNTLFVGAVALSALCFDLENAMAMINFGALVAFTFVNLAVIRHFYIRLQRRHTLKDHLQYLVLPLLGVAGIGILWLNLSKPALILGLSWAALGVAFMFYKTHGLRRSMPVFGDSHAPEQVRT</sequence>
<dbReference type="EMBL" id="AP018933">
    <property type="protein sequence ID" value="BBG30054.1"/>
    <property type="molecule type" value="Genomic_DNA"/>
</dbReference>
<keyword evidence="2 5" id="KW-0812">Transmembrane</keyword>
<evidence type="ECO:0000256" key="1">
    <source>
        <dbReference type="ARBA" id="ARBA00004141"/>
    </source>
</evidence>
<feature type="transmembrane region" description="Helical" evidence="5">
    <location>
        <begin position="369"/>
        <end position="391"/>
    </location>
</feature>
<keyword evidence="8" id="KW-1185">Reference proteome</keyword>
<dbReference type="Pfam" id="PF00324">
    <property type="entry name" value="AA_permease"/>
    <property type="match status" value="1"/>
</dbReference>
<dbReference type="InterPro" id="IPR004841">
    <property type="entry name" value="AA-permease/SLC12A_dom"/>
</dbReference>
<feature type="transmembrane region" description="Helical" evidence="5">
    <location>
        <begin position="104"/>
        <end position="126"/>
    </location>
</feature>
<protein>
    <submittedName>
        <fullName evidence="7">Amino acid transporters</fullName>
    </submittedName>
</protein>
<keyword evidence="4 5" id="KW-0472">Membrane</keyword>
<evidence type="ECO:0000259" key="6">
    <source>
        <dbReference type="Pfam" id="PF00324"/>
    </source>
</evidence>
<feature type="transmembrane region" description="Helical" evidence="5">
    <location>
        <begin position="403"/>
        <end position="422"/>
    </location>
</feature>
<dbReference type="Gene3D" id="1.20.1740.10">
    <property type="entry name" value="Amino acid/polyamine transporter I"/>
    <property type="match status" value="1"/>
</dbReference>
<dbReference type="KEGG" id="zpl:ZBT109_1294"/>
<dbReference type="Proteomes" id="UP000267342">
    <property type="component" value="Chromosome"/>
</dbReference>
<reference evidence="7 8" key="1">
    <citation type="submission" date="2018-09" db="EMBL/GenBank/DDBJ databases">
        <title>Zymobacter palmae IAM14233 (=T109) whole genome analysis.</title>
        <authorList>
            <person name="Yanase H."/>
        </authorList>
    </citation>
    <scope>NUCLEOTIDE SEQUENCE [LARGE SCALE GENOMIC DNA]</scope>
    <source>
        <strain evidence="7 8">IAM14233</strain>
    </source>
</reference>
<dbReference type="PANTHER" id="PTHR42770:SF8">
    <property type="entry name" value="PUTRESCINE IMPORTER PUUP"/>
    <property type="match status" value="1"/>
</dbReference>
<evidence type="ECO:0000313" key="8">
    <source>
        <dbReference type="Proteomes" id="UP000267342"/>
    </source>
</evidence>
<feature type="domain" description="Amino acid permease/ SLC12A" evidence="6">
    <location>
        <begin position="33"/>
        <end position="422"/>
    </location>
</feature>
<organism evidence="7 8">
    <name type="scientific">Zymobacter palmae</name>
    <dbReference type="NCBI Taxonomy" id="33074"/>
    <lineage>
        <taxon>Bacteria</taxon>
        <taxon>Pseudomonadati</taxon>
        <taxon>Pseudomonadota</taxon>
        <taxon>Gammaproteobacteria</taxon>
        <taxon>Oceanospirillales</taxon>
        <taxon>Halomonadaceae</taxon>
        <taxon>Zymobacter group</taxon>
        <taxon>Zymobacter</taxon>
    </lineage>
</organism>
<accession>A0A348HEK2</accession>
<feature type="transmembrane region" description="Helical" evidence="5">
    <location>
        <begin position="334"/>
        <end position="357"/>
    </location>
</feature>
<evidence type="ECO:0000313" key="7">
    <source>
        <dbReference type="EMBL" id="BBG30054.1"/>
    </source>
</evidence>
<keyword evidence="3 5" id="KW-1133">Transmembrane helix</keyword>
<evidence type="ECO:0000256" key="5">
    <source>
        <dbReference type="SAM" id="Phobius"/>
    </source>
</evidence>
<feature type="transmembrane region" description="Helical" evidence="5">
    <location>
        <begin position="208"/>
        <end position="227"/>
    </location>
</feature>
<dbReference type="GO" id="GO:0055085">
    <property type="term" value="P:transmembrane transport"/>
    <property type="evidence" value="ECO:0007669"/>
    <property type="project" value="InterPro"/>
</dbReference>
<feature type="transmembrane region" description="Helical" evidence="5">
    <location>
        <begin position="428"/>
        <end position="445"/>
    </location>
</feature>
<feature type="transmembrane region" description="Helical" evidence="5">
    <location>
        <begin position="247"/>
        <end position="270"/>
    </location>
</feature>